<organism evidence="6 7">
    <name type="scientific">Halanaerobium congolense</name>
    <dbReference type="NCBI Taxonomy" id="54121"/>
    <lineage>
        <taxon>Bacteria</taxon>
        <taxon>Bacillati</taxon>
        <taxon>Bacillota</taxon>
        <taxon>Clostridia</taxon>
        <taxon>Halanaerobiales</taxon>
        <taxon>Halanaerobiaceae</taxon>
        <taxon>Halanaerobium</taxon>
    </lineage>
</organism>
<gene>
    <name evidence="6" type="ORF">SAMN04515654_1219</name>
</gene>
<dbReference type="Proteomes" id="UP000198945">
    <property type="component" value="Unassembled WGS sequence"/>
</dbReference>
<evidence type="ECO:0000256" key="4">
    <source>
        <dbReference type="ARBA" id="ARBA00023136"/>
    </source>
</evidence>
<dbReference type="NCBIfam" id="TIGR01593">
    <property type="entry name" value="holin_tox_secr"/>
    <property type="match status" value="1"/>
</dbReference>
<proteinExistence type="predicted"/>
<dbReference type="RefSeq" id="WP_089716390.1">
    <property type="nucleotide sequence ID" value="NZ_FNEH01000021.1"/>
</dbReference>
<evidence type="ECO:0000313" key="7">
    <source>
        <dbReference type="Proteomes" id="UP000198945"/>
    </source>
</evidence>
<dbReference type="EMBL" id="FNEH01000021">
    <property type="protein sequence ID" value="SDI95192.1"/>
    <property type="molecule type" value="Genomic_DNA"/>
</dbReference>
<dbReference type="Pfam" id="PF05105">
    <property type="entry name" value="Phage_holin_4_1"/>
    <property type="match status" value="1"/>
</dbReference>
<evidence type="ECO:0000256" key="1">
    <source>
        <dbReference type="ARBA" id="ARBA00004141"/>
    </source>
</evidence>
<keyword evidence="2 5" id="KW-0812">Transmembrane</keyword>
<evidence type="ECO:0000313" key="6">
    <source>
        <dbReference type="EMBL" id="SDI95192.1"/>
    </source>
</evidence>
<dbReference type="InterPro" id="IPR006480">
    <property type="entry name" value="Phage_holin_4_1"/>
</dbReference>
<dbReference type="GO" id="GO:0016020">
    <property type="term" value="C:membrane"/>
    <property type="evidence" value="ECO:0007669"/>
    <property type="project" value="UniProtKB-SubCell"/>
</dbReference>
<keyword evidence="3 5" id="KW-1133">Transmembrane helix</keyword>
<protein>
    <submittedName>
        <fullName evidence="6">Toxin secretion/phage lysis holin</fullName>
    </submittedName>
</protein>
<accession>A0A1G8PRZ0</accession>
<reference evidence="6 7" key="1">
    <citation type="submission" date="2016-10" db="EMBL/GenBank/DDBJ databases">
        <authorList>
            <person name="de Groot N.N."/>
        </authorList>
    </citation>
    <scope>NUCLEOTIDE SEQUENCE [LARGE SCALE GENOMIC DNA]</scope>
    <source>
        <strain evidence="6 7">WG7</strain>
    </source>
</reference>
<sequence>MRDKWRLFITEVHHYIQRLIEHPTTKGFLASGGTVITMLFGDMNVSMQSFLILIAADYITGLIKAGKKGELSSWMSRKGWGKISTYVIVILLGNLVTQLGMTGMRDFVLLWAGATEAISILENCDELGITIPDFLRTKLLQTKEKKFGEELK</sequence>
<comment type="subcellular location">
    <subcellularLocation>
        <location evidence="1">Membrane</location>
        <topology evidence="1">Multi-pass membrane protein</topology>
    </subcellularLocation>
</comment>
<feature type="transmembrane region" description="Helical" evidence="5">
    <location>
        <begin position="83"/>
        <end position="101"/>
    </location>
</feature>
<evidence type="ECO:0000256" key="3">
    <source>
        <dbReference type="ARBA" id="ARBA00022989"/>
    </source>
</evidence>
<evidence type="ECO:0000256" key="2">
    <source>
        <dbReference type="ARBA" id="ARBA00022692"/>
    </source>
</evidence>
<dbReference type="AlphaFoldDB" id="A0A1G8PRZ0"/>
<evidence type="ECO:0000256" key="5">
    <source>
        <dbReference type="SAM" id="Phobius"/>
    </source>
</evidence>
<name>A0A1G8PRZ0_9FIRM</name>
<keyword evidence="4 5" id="KW-0472">Membrane</keyword>